<dbReference type="SUPFAM" id="SSF53850">
    <property type="entry name" value="Periplasmic binding protein-like II"/>
    <property type="match status" value="1"/>
</dbReference>
<keyword evidence="3" id="KW-0812">Transmembrane</keyword>
<evidence type="ECO:0000256" key="3">
    <source>
        <dbReference type="SAM" id="Phobius"/>
    </source>
</evidence>
<dbReference type="AlphaFoldDB" id="A0A0V9UGH9"/>
<evidence type="ECO:0000256" key="1">
    <source>
        <dbReference type="ARBA" id="ARBA00006987"/>
    </source>
</evidence>
<keyword evidence="3" id="KW-1133">Transmembrane helix</keyword>
<dbReference type="Pfam" id="PF03401">
    <property type="entry name" value="TctC"/>
    <property type="match status" value="1"/>
</dbReference>
<keyword evidence="3" id="KW-0472">Membrane</keyword>
<comment type="caution">
    <text evidence="4">The sequence shown here is derived from an EMBL/GenBank/DDBJ whole genome shotgun (WGS) entry which is preliminary data.</text>
</comment>
<reference evidence="5" key="1">
    <citation type="submission" date="2015-01" db="EMBL/GenBank/DDBJ databases">
        <title>Draft genome sequence of Rhodococcus pyridinivorans strain KG-16, a hydrocarbon-degrading bacterium.</title>
        <authorList>
            <person name="Aggarwal R.K."/>
            <person name="Dawar C."/>
        </authorList>
    </citation>
    <scope>NUCLEOTIDE SEQUENCE [LARGE SCALE GENOMIC DNA]</scope>
    <source>
        <strain evidence="5">KG-16</strain>
    </source>
</reference>
<feature type="region of interest" description="Disordered" evidence="2">
    <location>
        <begin position="1"/>
        <end position="23"/>
    </location>
</feature>
<dbReference type="PATRIC" id="fig|1441730.3.peg.4267"/>
<accession>A0A0V9UGH9</accession>
<dbReference type="Gene3D" id="3.40.190.10">
    <property type="entry name" value="Periplasmic binding protein-like II"/>
    <property type="match status" value="1"/>
</dbReference>
<protein>
    <submittedName>
        <fullName evidence="4">Tricarboxylic transport membrane protein</fullName>
    </submittedName>
</protein>
<dbReference type="RefSeq" id="WP_081314770.1">
    <property type="nucleotide sequence ID" value="NZ_AZXY01000011.1"/>
</dbReference>
<comment type="similarity">
    <text evidence="1">Belongs to the UPF0065 (bug) family.</text>
</comment>
<dbReference type="PANTHER" id="PTHR42928">
    <property type="entry name" value="TRICARBOXYLATE-BINDING PROTEIN"/>
    <property type="match status" value="1"/>
</dbReference>
<dbReference type="InterPro" id="IPR042100">
    <property type="entry name" value="Bug_dom1"/>
</dbReference>
<feature type="transmembrane region" description="Helical" evidence="3">
    <location>
        <begin position="27"/>
        <end position="45"/>
    </location>
</feature>
<dbReference type="InterPro" id="IPR005064">
    <property type="entry name" value="BUG"/>
</dbReference>
<dbReference type="EMBL" id="AZXY01000011">
    <property type="protein sequence ID" value="KSZ57104.1"/>
    <property type="molecule type" value="Genomic_DNA"/>
</dbReference>
<dbReference type="CDD" id="cd07012">
    <property type="entry name" value="PBP2_Bug_TTT"/>
    <property type="match status" value="1"/>
</dbReference>
<sequence length="348" mass="36357">MSTQSGVESPADPPAPTSSPRSRRHRFLRWGAVLAAAAVIVVGVLDAASSEGGADARSQLTLIAPAAAGGGWDGAAREMQQAMRAQNIVNNSQVVNIPGAGGTIGLSQFTGMAGDGTTMMVMGITMLGAININGSDVDLGDVTPIARLADDYDVVVVPANSPIQNVEDLMATWKNDPNTFTFGGGSLGSVDQMIISQMARENGVDPAAVNYIAYSGGGELATSLMSGTIKASVSGYEDFVDQIEAGNLRALAISAPEPVPGIDLPTLNELGYDVTLTNWRGIVAPPGITDDQRRELEAIVTEVVASPEWQDALERNNWSDTFTPGEGFADVIAQESEFVRGIWADLGY</sequence>
<organism evidence="4 5">
    <name type="scientific">Rhodococcus pyridinivorans KG-16</name>
    <dbReference type="NCBI Taxonomy" id="1441730"/>
    <lineage>
        <taxon>Bacteria</taxon>
        <taxon>Bacillati</taxon>
        <taxon>Actinomycetota</taxon>
        <taxon>Actinomycetes</taxon>
        <taxon>Mycobacteriales</taxon>
        <taxon>Nocardiaceae</taxon>
        <taxon>Rhodococcus</taxon>
    </lineage>
</organism>
<dbReference type="PANTHER" id="PTHR42928:SF3">
    <property type="entry name" value="UPF0065 PROTEIN YFLP"/>
    <property type="match status" value="1"/>
</dbReference>
<dbReference type="PIRSF" id="PIRSF017082">
    <property type="entry name" value="YflP"/>
    <property type="match status" value="1"/>
</dbReference>
<gene>
    <name evidence="4" type="ORF">Z045_20370</name>
</gene>
<reference evidence="4 5" key="2">
    <citation type="journal article" date="2016" name="Genome Announc.">
        <title>Draft Genome Sequence of a Versatile Hydrocarbon-Degrading Bacterium, Rhodococcus pyridinivorans Strain KG-16, Collected from Oil Fields in India.</title>
        <authorList>
            <person name="Aggarwal R.K."/>
            <person name="Dawar C."/>
            <person name="Phanindranath R."/>
            <person name="Mutnuri L."/>
            <person name="Dayal A.M."/>
        </authorList>
    </citation>
    <scope>NUCLEOTIDE SEQUENCE [LARGE SCALE GENOMIC DNA]</scope>
    <source>
        <strain evidence="4 5">KG-16</strain>
    </source>
</reference>
<evidence type="ECO:0000256" key="2">
    <source>
        <dbReference type="SAM" id="MobiDB-lite"/>
    </source>
</evidence>
<evidence type="ECO:0000313" key="4">
    <source>
        <dbReference type="EMBL" id="KSZ57104.1"/>
    </source>
</evidence>
<dbReference type="Proteomes" id="UP000053060">
    <property type="component" value="Unassembled WGS sequence"/>
</dbReference>
<name>A0A0V9UGH9_9NOCA</name>
<evidence type="ECO:0000313" key="5">
    <source>
        <dbReference type="Proteomes" id="UP000053060"/>
    </source>
</evidence>
<dbReference type="Gene3D" id="3.40.190.150">
    <property type="entry name" value="Bordetella uptake gene, domain 1"/>
    <property type="match status" value="1"/>
</dbReference>
<proteinExistence type="inferred from homology"/>